<dbReference type="Proteomes" id="UP000294901">
    <property type="component" value="Unassembled WGS sequence"/>
</dbReference>
<keyword evidence="2" id="KW-0812">Transmembrane</keyword>
<keyword evidence="2" id="KW-1133">Transmembrane helix</keyword>
<feature type="transmembrane region" description="Helical" evidence="2">
    <location>
        <begin position="181"/>
        <end position="202"/>
    </location>
</feature>
<feature type="transmembrane region" description="Helical" evidence="2">
    <location>
        <begin position="239"/>
        <end position="257"/>
    </location>
</feature>
<dbReference type="AlphaFoldDB" id="A0A4R6JWH2"/>
<feature type="region of interest" description="Disordered" evidence="1">
    <location>
        <begin position="34"/>
        <end position="89"/>
    </location>
</feature>
<feature type="transmembrane region" description="Helical" evidence="2">
    <location>
        <begin position="155"/>
        <end position="175"/>
    </location>
</feature>
<feature type="transmembrane region" description="Helical" evidence="2">
    <location>
        <begin position="308"/>
        <end position="328"/>
    </location>
</feature>
<keyword evidence="4" id="KW-1185">Reference proteome</keyword>
<feature type="transmembrane region" description="Helical" evidence="2">
    <location>
        <begin position="130"/>
        <end position="148"/>
    </location>
</feature>
<organism evidence="3 4">
    <name type="scientific">Paractinoplanes brasiliensis</name>
    <dbReference type="NCBI Taxonomy" id="52695"/>
    <lineage>
        <taxon>Bacteria</taxon>
        <taxon>Bacillati</taxon>
        <taxon>Actinomycetota</taxon>
        <taxon>Actinomycetes</taxon>
        <taxon>Micromonosporales</taxon>
        <taxon>Micromonosporaceae</taxon>
        <taxon>Paractinoplanes</taxon>
    </lineage>
</organism>
<gene>
    <name evidence="3" type="ORF">C8E87_3668</name>
</gene>
<reference evidence="3 4" key="1">
    <citation type="submission" date="2019-03" db="EMBL/GenBank/DDBJ databases">
        <title>Sequencing the genomes of 1000 actinobacteria strains.</title>
        <authorList>
            <person name="Klenk H.-P."/>
        </authorList>
    </citation>
    <scope>NUCLEOTIDE SEQUENCE [LARGE SCALE GENOMIC DNA]</scope>
    <source>
        <strain evidence="3 4">DSM 43805</strain>
    </source>
</reference>
<dbReference type="EMBL" id="SNWR01000001">
    <property type="protein sequence ID" value="TDO39961.1"/>
    <property type="molecule type" value="Genomic_DNA"/>
</dbReference>
<feature type="transmembrane region" description="Helical" evidence="2">
    <location>
        <begin position="349"/>
        <end position="369"/>
    </location>
</feature>
<feature type="transmembrane region" description="Helical" evidence="2">
    <location>
        <begin position="102"/>
        <end position="124"/>
    </location>
</feature>
<keyword evidence="2" id="KW-0472">Membrane</keyword>
<protein>
    <recommendedName>
        <fullName evidence="5">CDP-diglyceride synthetase</fullName>
    </recommendedName>
</protein>
<name>A0A4R6JWH2_9ACTN</name>
<feature type="transmembrane region" description="Helical" evidence="2">
    <location>
        <begin position="214"/>
        <end position="233"/>
    </location>
</feature>
<comment type="caution">
    <text evidence="3">The sequence shown here is derived from an EMBL/GenBank/DDBJ whole genome shotgun (WGS) entry which is preliminary data.</text>
</comment>
<sequence>MNALLAYKWRFCNKPFTSTAELGVRSASGTIAGVFPTMPQDDPWDADASREIARSGGKRSSAGFGDDSEPVSGAPAPRPEEPDEDADDEFEEIEEVPVRRQLSLAIAGFAGLLSVGLVLGALTSAPDSRLPYAIVLFGVQLLYLLAWVMALNPPAAAVTAGIAVVVGLVADYLAVTGEQAALMPLVWVAAGGFVAALLGQLFRASDRARLTDSWRTTLAIVAGVAAYAIPIVLTRQETGAQTMIVCAVAAGVALVIARTTDAIFPKPRIAAQVPRGVAGIVAGAMLGTLAGAALGSFLVLPFTPAKGAVIGLTAVVVAHLVDLAVNFGQAGRQLAGDAPTFWVARHMQGPLGAFALLSPAAYALSHWFLT</sequence>
<evidence type="ECO:0008006" key="5">
    <source>
        <dbReference type="Google" id="ProtNLM"/>
    </source>
</evidence>
<evidence type="ECO:0000256" key="1">
    <source>
        <dbReference type="SAM" id="MobiDB-lite"/>
    </source>
</evidence>
<evidence type="ECO:0000313" key="3">
    <source>
        <dbReference type="EMBL" id="TDO39961.1"/>
    </source>
</evidence>
<proteinExistence type="predicted"/>
<feature type="transmembrane region" description="Helical" evidence="2">
    <location>
        <begin position="277"/>
        <end position="302"/>
    </location>
</feature>
<evidence type="ECO:0000313" key="4">
    <source>
        <dbReference type="Proteomes" id="UP000294901"/>
    </source>
</evidence>
<evidence type="ECO:0000256" key="2">
    <source>
        <dbReference type="SAM" id="Phobius"/>
    </source>
</evidence>
<accession>A0A4R6JWH2</accession>